<gene>
    <name evidence="1" type="ORF">GCM10011589_19850</name>
</gene>
<reference evidence="2" key="1">
    <citation type="journal article" date="2019" name="Int. J. Syst. Evol. Microbiol.">
        <title>The Global Catalogue of Microorganisms (GCM) 10K type strain sequencing project: providing services to taxonomists for standard genome sequencing and annotation.</title>
        <authorList>
            <consortium name="The Broad Institute Genomics Platform"/>
            <consortium name="The Broad Institute Genome Sequencing Center for Infectious Disease"/>
            <person name="Wu L."/>
            <person name="Ma J."/>
        </authorList>
    </citation>
    <scope>NUCLEOTIDE SEQUENCE [LARGE SCALE GENOMIC DNA]</scope>
    <source>
        <strain evidence="2">CGMCC 4.5581</strain>
    </source>
</reference>
<keyword evidence="2" id="KW-1185">Reference proteome</keyword>
<accession>A0ABQ2FXA5</accession>
<evidence type="ECO:0000313" key="2">
    <source>
        <dbReference type="Proteomes" id="UP000648663"/>
    </source>
</evidence>
<dbReference type="Proteomes" id="UP000648663">
    <property type="component" value="Unassembled WGS sequence"/>
</dbReference>
<evidence type="ECO:0000313" key="1">
    <source>
        <dbReference type="EMBL" id="GGL63760.1"/>
    </source>
</evidence>
<protein>
    <submittedName>
        <fullName evidence="1">Uncharacterized protein</fullName>
    </submittedName>
</protein>
<dbReference type="EMBL" id="BMMI01000003">
    <property type="protein sequence ID" value="GGL63760.1"/>
    <property type="molecule type" value="Genomic_DNA"/>
</dbReference>
<name>A0ABQ2FXA5_9ACTN</name>
<organism evidence="1 2">
    <name type="scientific">Modestobacter marinus</name>
    <dbReference type="NCBI Taxonomy" id="477641"/>
    <lineage>
        <taxon>Bacteria</taxon>
        <taxon>Bacillati</taxon>
        <taxon>Actinomycetota</taxon>
        <taxon>Actinomycetes</taxon>
        <taxon>Geodermatophilales</taxon>
        <taxon>Geodermatophilaceae</taxon>
        <taxon>Modestobacter</taxon>
    </lineage>
</organism>
<proteinExistence type="predicted"/>
<sequence>MLFRGGSGWSAGGLVVAGGVEGEFAEEFAGGGVDDADVQVLDQEQDVGSGVGSADADVVEAAGQAEAEAAGGVDAVGADPVVGCRGCGRRRGRLWAVRRRRWPGWLGAAVTDAGGRGCRR</sequence>
<comment type="caution">
    <text evidence="1">The sequence shown here is derived from an EMBL/GenBank/DDBJ whole genome shotgun (WGS) entry which is preliminary data.</text>
</comment>